<protein>
    <submittedName>
        <fullName evidence="1">Uncharacterized protein</fullName>
    </submittedName>
</protein>
<dbReference type="EMBL" id="JARQWQ010000038">
    <property type="protein sequence ID" value="KAK2559872.1"/>
    <property type="molecule type" value="Genomic_DNA"/>
</dbReference>
<evidence type="ECO:0000313" key="2">
    <source>
        <dbReference type="Proteomes" id="UP001249851"/>
    </source>
</evidence>
<keyword evidence="2" id="KW-1185">Reference proteome</keyword>
<dbReference type="Proteomes" id="UP001249851">
    <property type="component" value="Unassembled WGS sequence"/>
</dbReference>
<name>A0AAD9QEH1_ACRCE</name>
<reference evidence="1" key="1">
    <citation type="journal article" date="2023" name="G3 (Bethesda)">
        <title>Whole genome assembly and annotation of the endangered Caribbean coral Acropora cervicornis.</title>
        <authorList>
            <person name="Selwyn J.D."/>
            <person name="Vollmer S.V."/>
        </authorList>
    </citation>
    <scope>NUCLEOTIDE SEQUENCE</scope>
    <source>
        <strain evidence="1">K2</strain>
    </source>
</reference>
<evidence type="ECO:0000313" key="1">
    <source>
        <dbReference type="EMBL" id="KAK2559872.1"/>
    </source>
</evidence>
<reference evidence="1" key="2">
    <citation type="journal article" date="2023" name="Science">
        <title>Genomic signatures of disease resistance in endangered staghorn corals.</title>
        <authorList>
            <person name="Vollmer S.V."/>
            <person name="Selwyn J.D."/>
            <person name="Despard B.A."/>
            <person name="Roesel C.L."/>
        </authorList>
    </citation>
    <scope>NUCLEOTIDE SEQUENCE</scope>
    <source>
        <strain evidence="1">K2</strain>
    </source>
</reference>
<sequence>MEARRLSSFVDASTLYWREFWNAYAFPPFCLVGTCLQKVMLPQATLTIVVLLWCTRAWFTKLLSLLMDHPRIVRVTKGVFHNPILGQMTIQPQAKSTGMQDTGERLIKRNIPRDNTDHHHAIVERIEGTQNQYSARLALYDNQTLVLSLVFNATDSNKTSWFSKNRLIQSPWTEDLQNQQQNFFSLVGDLTARRAFFINKIGNFTGRFKP</sequence>
<proteinExistence type="predicted"/>
<gene>
    <name evidence="1" type="ORF">P5673_017435</name>
</gene>
<dbReference type="AlphaFoldDB" id="A0AAD9QEH1"/>
<organism evidence="1 2">
    <name type="scientific">Acropora cervicornis</name>
    <name type="common">Staghorn coral</name>
    <dbReference type="NCBI Taxonomy" id="6130"/>
    <lineage>
        <taxon>Eukaryota</taxon>
        <taxon>Metazoa</taxon>
        <taxon>Cnidaria</taxon>
        <taxon>Anthozoa</taxon>
        <taxon>Hexacorallia</taxon>
        <taxon>Scleractinia</taxon>
        <taxon>Astrocoeniina</taxon>
        <taxon>Acroporidae</taxon>
        <taxon>Acropora</taxon>
    </lineage>
</organism>
<comment type="caution">
    <text evidence="1">The sequence shown here is derived from an EMBL/GenBank/DDBJ whole genome shotgun (WGS) entry which is preliminary data.</text>
</comment>
<accession>A0AAD9QEH1</accession>